<dbReference type="PROSITE" id="PS50904">
    <property type="entry name" value="PRELI_MSF1"/>
    <property type="match status" value="1"/>
</dbReference>
<gene>
    <name evidence="2" type="ORF">ONB1V03_LOCUS6033</name>
</gene>
<proteinExistence type="predicted"/>
<sequence>MRYYESSQTFHYNWEQVVKAFWCRYPNPFSSHVLSEDVVHRRVDSSGKLLTKRLISKTNSAPKWTERFLTSKNVLVVEESVLDPNGHTLTTYTRNIGLKHLMTIEEKVTYRSSDDGKGWTVADRQAWIDSSVFGLSSAVQRFGLERFKKNVSKACQGFNFVLTALYDNLNPEVVTTSENHISINPLLREKLKEKALRATEFAAAAKSKAVPIVVAAHRHDSS</sequence>
<evidence type="ECO:0000259" key="1">
    <source>
        <dbReference type="PROSITE" id="PS50904"/>
    </source>
</evidence>
<dbReference type="GO" id="GO:0005758">
    <property type="term" value="C:mitochondrial intermembrane space"/>
    <property type="evidence" value="ECO:0007669"/>
    <property type="project" value="InterPro"/>
</dbReference>
<organism evidence="2">
    <name type="scientific">Oppiella nova</name>
    <dbReference type="NCBI Taxonomy" id="334625"/>
    <lineage>
        <taxon>Eukaryota</taxon>
        <taxon>Metazoa</taxon>
        <taxon>Ecdysozoa</taxon>
        <taxon>Arthropoda</taxon>
        <taxon>Chelicerata</taxon>
        <taxon>Arachnida</taxon>
        <taxon>Acari</taxon>
        <taxon>Acariformes</taxon>
        <taxon>Sarcoptiformes</taxon>
        <taxon>Oribatida</taxon>
        <taxon>Brachypylina</taxon>
        <taxon>Oppioidea</taxon>
        <taxon>Oppiidae</taxon>
        <taxon>Oppiella</taxon>
    </lineage>
</organism>
<accession>A0A7R9QI91</accession>
<name>A0A7R9QI91_9ACAR</name>
<dbReference type="Proteomes" id="UP000728032">
    <property type="component" value="Unassembled WGS sequence"/>
</dbReference>
<keyword evidence="3" id="KW-1185">Reference proteome</keyword>
<dbReference type="AlphaFoldDB" id="A0A7R9QI91"/>
<feature type="domain" description="PRELI/MSF1" evidence="1">
    <location>
        <begin position="1"/>
        <end position="170"/>
    </location>
</feature>
<dbReference type="OrthoDB" id="341300at2759"/>
<dbReference type="InterPro" id="IPR006797">
    <property type="entry name" value="PRELI/MSF1_dom"/>
</dbReference>
<reference evidence="2" key="1">
    <citation type="submission" date="2020-11" db="EMBL/GenBank/DDBJ databases">
        <authorList>
            <person name="Tran Van P."/>
        </authorList>
    </citation>
    <scope>NUCLEOTIDE SEQUENCE</scope>
</reference>
<dbReference type="EMBL" id="OC917419">
    <property type="protein sequence ID" value="CAD7647007.1"/>
    <property type="molecule type" value="Genomic_DNA"/>
</dbReference>
<dbReference type="EMBL" id="CAJPVJ010002594">
    <property type="protein sequence ID" value="CAG2166512.1"/>
    <property type="molecule type" value="Genomic_DNA"/>
</dbReference>
<dbReference type="Pfam" id="PF04707">
    <property type="entry name" value="PRELI"/>
    <property type="match status" value="1"/>
</dbReference>
<protein>
    <recommendedName>
        <fullName evidence="1">PRELI/MSF1 domain-containing protein</fullName>
    </recommendedName>
</protein>
<evidence type="ECO:0000313" key="2">
    <source>
        <dbReference type="EMBL" id="CAD7647007.1"/>
    </source>
</evidence>
<dbReference type="InterPro" id="IPR037365">
    <property type="entry name" value="Slowmo/Ups"/>
</dbReference>
<evidence type="ECO:0000313" key="3">
    <source>
        <dbReference type="Proteomes" id="UP000728032"/>
    </source>
</evidence>
<dbReference type="PANTHER" id="PTHR11158">
    <property type="entry name" value="MSF1/PX19 RELATED"/>
    <property type="match status" value="1"/>
</dbReference>